<dbReference type="InterPro" id="IPR012640">
    <property type="entry name" value="Membr_lipoprot_lipid_attach_CS"/>
</dbReference>
<comment type="caution">
    <text evidence="3">The sequence shown here is derived from an EMBL/GenBank/DDBJ whole genome shotgun (WGS) entry which is preliminary data.</text>
</comment>
<dbReference type="Pfam" id="PF08139">
    <property type="entry name" value="LPAM_1"/>
    <property type="match status" value="1"/>
</dbReference>
<evidence type="ECO:0000256" key="1">
    <source>
        <dbReference type="ARBA" id="ARBA00022729"/>
    </source>
</evidence>
<feature type="domain" description="Glycine zipper 2TM" evidence="2">
    <location>
        <begin position="64"/>
        <end position="105"/>
    </location>
</feature>
<gene>
    <name evidence="3" type="ORF">B1B_01486</name>
</gene>
<evidence type="ECO:0000313" key="3">
    <source>
        <dbReference type="EMBL" id="EQD76677.1"/>
    </source>
</evidence>
<dbReference type="EMBL" id="AUZY01001003">
    <property type="protein sequence ID" value="EQD76677.1"/>
    <property type="molecule type" value="Genomic_DNA"/>
</dbReference>
<proteinExistence type="predicted"/>
<keyword evidence="3" id="KW-0449">Lipoprotein</keyword>
<keyword evidence="1" id="KW-0732">Signal</keyword>
<sequence length="159" mass="15962">MKKVLFLLPILVFLAGCASNLGGSSYYRSEARGVQRVRLGTLVAFRLVTLRGGHASGQYSNGQVGTVVGGVAGGVAGSALGGGRGAILATLGGAVLGAIAGHAIGQSTGAVPGVQLTVRLKSGRLIAVVQQAGRTNWVSGEAVQVLYSPEGIVRVQPLN</sequence>
<evidence type="ECO:0000259" key="2">
    <source>
        <dbReference type="Pfam" id="PF05433"/>
    </source>
</evidence>
<protein>
    <submittedName>
        <fullName evidence="3">Outer membrane lipoprotein Pcp</fullName>
    </submittedName>
</protein>
<dbReference type="InterPro" id="IPR008816">
    <property type="entry name" value="Gly_zipper_2TM_dom"/>
</dbReference>
<dbReference type="AlphaFoldDB" id="T1C3W8"/>
<dbReference type="GO" id="GO:0019867">
    <property type="term" value="C:outer membrane"/>
    <property type="evidence" value="ECO:0007669"/>
    <property type="project" value="InterPro"/>
</dbReference>
<organism evidence="3">
    <name type="scientific">mine drainage metagenome</name>
    <dbReference type="NCBI Taxonomy" id="410659"/>
    <lineage>
        <taxon>unclassified sequences</taxon>
        <taxon>metagenomes</taxon>
        <taxon>ecological metagenomes</taxon>
    </lineage>
</organism>
<name>T1C3W8_9ZZZZ</name>
<reference evidence="3" key="1">
    <citation type="submission" date="2013-08" db="EMBL/GenBank/DDBJ databases">
        <authorList>
            <person name="Mendez C."/>
            <person name="Richter M."/>
            <person name="Ferrer M."/>
            <person name="Sanchez J."/>
        </authorList>
    </citation>
    <scope>NUCLEOTIDE SEQUENCE</scope>
</reference>
<accession>T1C3W8</accession>
<reference evidence="3" key="2">
    <citation type="journal article" date="2014" name="ISME J.">
        <title>Microbial stratification in low pH oxic and suboxic macroscopic growths along an acid mine drainage.</title>
        <authorList>
            <person name="Mendez-Garcia C."/>
            <person name="Mesa V."/>
            <person name="Sprenger R.R."/>
            <person name="Richter M."/>
            <person name="Diez M.S."/>
            <person name="Solano J."/>
            <person name="Bargiela R."/>
            <person name="Golyshina O.V."/>
            <person name="Manteca A."/>
            <person name="Ramos J.L."/>
            <person name="Gallego J.R."/>
            <person name="Llorente I."/>
            <person name="Martins Dos Santos V.A."/>
            <person name="Jensen O.N."/>
            <person name="Pelaez A.I."/>
            <person name="Sanchez J."/>
            <person name="Ferrer M."/>
        </authorList>
    </citation>
    <scope>NUCLEOTIDE SEQUENCE</scope>
</reference>
<dbReference type="Pfam" id="PF05433">
    <property type="entry name" value="Rick_17kDa_Anti"/>
    <property type="match status" value="1"/>
</dbReference>
<dbReference type="PROSITE" id="PS51257">
    <property type="entry name" value="PROKAR_LIPOPROTEIN"/>
    <property type="match status" value="1"/>
</dbReference>